<organism evidence="1 2">
    <name type="scientific">Caerostris extrusa</name>
    <name type="common">Bark spider</name>
    <name type="synonym">Caerostris bankana</name>
    <dbReference type="NCBI Taxonomy" id="172846"/>
    <lineage>
        <taxon>Eukaryota</taxon>
        <taxon>Metazoa</taxon>
        <taxon>Ecdysozoa</taxon>
        <taxon>Arthropoda</taxon>
        <taxon>Chelicerata</taxon>
        <taxon>Arachnida</taxon>
        <taxon>Araneae</taxon>
        <taxon>Araneomorphae</taxon>
        <taxon>Entelegynae</taxon>
        <taxon>Araneoidea</taxon>
        <taxon>Araneidae</taxon>
        <taxon>Caerostris</taxon>
    </lineage>
</organism>
<sequence>MEAGSNAWESRHVTKAKVSPNLYDPLLSPSSLFQMQKTNESIAFLWHIYIAYKYIFGYSVYDRNGILMPDYGTFIQ</sequence>
<dbReference type="AlphaFoldDB" id="A0AAV4QW70"/>
<reference evidence="1 2" key="1">
    <citation type="submission" date="2021-06" db="EMBL/GenBank/DDBJ databases">
        <title>Caerostris extrusa draft genome.</title>
        <authorList>
            <person name="Kono N."/>
            <person name="Arakawa K."/>
        </authorList>
    </citation>
    <scope>NUCLEOTIDE SEQUENCE [LARGE SCALE GENOMIC DNA]</scope>
</reference>
<comment type="caution">
    <text evidence="1">The sequence shown here is derived from an EMBL/GenBank/DDBJ whole genome shotgun (WGS) entry which is preliminary data.</text>
</comment>
<evidence type="ECO:0000313" key="1">
    <source>
        <dbReference type="EMBL" id="GIY12546.1"/>
    </source>
</evidence>
<evidence type="ECO:0000313" key="2">
    <source>
        <dbReference type="Proteomes" id="UP001054945"/>
    </source>
</evidence>
<proteinExistence type="predicted"/>
<keyword evidence="2" id="KW-1185">Reference proteome</keyword>
<name>A0AAV4QW70_CAEEX</name>
<accession>A0AAV4QW70</accession>
<gene>
    <name evidence="1" type="ORF">CEXT_468621</name>
</gene>
<protein>
    <submittedName>
        <fullName evidence="1">Uncharacterized protein</fullName>
    </submittedName>
</protein>
<dbReference type="Proteomes" id="UP001054945">
    <property type="component" value="Unassembled WGS sequence"/>
</dbReference>
<dbReference type="EMBL" id="BPLR01006804">
    <property type="protein sequence ID" value="GIY12546.1"/>
    <property type="molecule type" value="Genomic_DNA"/>
</dbReference>